<dbReference type="SUPFAM" id="SSF89796">
    <property type="entry name" value="CoA-transferase family III (CaiB/BaiF)"/>
    <property type="match status" value="1"/>
</dbReference>
<dbReference type="PANTHER" id="PTHR48228:SF5">
    <property type="entry name" value="ALPHA-METHYLACYL-COA RACEMASE"/>
    <property type="match status" value="1"/>
</dbReference>
<dbReference type="InterPro" id="IPR023606">
    <property type="entry name" value="CoA-Trfase_III_dom_1_sf"/>
</dbReference>
<dbReference type="InterPro" id="IPR003673">
    <property type="entry name" value="CoA-Trfase_fam_III"/>
</dbReference>
<sequence>MTVSDPIAQPLDGVRIVEFASFVAGPSAGMALAQLGADVIRVDPLGGNADYRRWPLSDRTGESLYWNSLNRGKRSVAVDVRSDAGRELLLNLATAPGADAGIVVDNAVGRSWFSYETLRARREDVIAVRVQGRADGGPAVDYTVNGAAGVADLTGPVYTDAPVNHVLPAWDLLCGQQVVSSVLAALRRRDRTGHGALVEIALADVAMAAVANMGWFSEAAERGDRVRHGNHVYGGFGVDFATADGDRVMIVALTPRQWKAIGEATGTAEVFAALSASLHADFFTDEGRYEHRGVIEAVLTPWFAKNSTSHVHAALQNAGVLWGPYRSAAGVAADFAADPASEPVLESLVQPGVGEIISANSAARFDSQYSGSVPAAPLGHDTDAVLSEVLGLDAGELGRLRDDGVIG</sequence>
<dbReference type="Pfam" id="PF02515">
    <property type="entry name" value="CoA_transf_3"/>
    <property type="match status" value="1"/>
</dbReference>
<protein>
    <submittedName>
        <fullName evidence="1">CoA transferase</fullName>
    </submittedName>
</protein>
<keyword evidence="1" id="KW-0808">Transferase</keyword>
<dbReference type="GO" id="GO:0016740">
    <property type="term" value="F:transferase activity"/>
    <property type="evidence" value="ECO:0007669"/>
    <property type="project" value="UniProtKB-KW"/>
</dbReference>
<dbReference type="Gene3D" id="3.30.1540.10">
    <property type="entry name" value="formyl-coa transferase, domain 3"/>
    <property type="match status" value="1"/>
</dbReference>
<dbReference type="EMBL" id="JAKKOR010000007">
    <property type="protein sequence ID" value="MCF8588917.1"/>
    <property type="molecule type" value="Genomic_DNA"/>
</dbReference>
<accession>A0ABS9ITM5</accession>
<organism evidence="1 2">
    <name type="scientific">Gordonia liuliyuniae</name>
    <dbReference type="NCBI Taxonomy" id="2911517"/>
    <lineage>
        <taxon>Bacteria</taxon>
        <taxon>Bacillati</taxon>
        <taxon>Actinomycetota</taxon>
        <taxon>Actinomycetes</taxon>
        <taxon>Mycobacteriales</taxon>
        <taxon>Gordoniaceae</taxon>
        <taxon>Gordonia</taxon>
    </lineage>
</organism>
<dbReference type="InterPro" id="IPR050509">
    <property type="entry name" value="CoA-transferase_III"/>
</dbReference>
<dbReference type="Gene3D" id="3.40.50.10540">
    <property type="entry name" value="Crotonobetainyl-coa:carnitine coa-transferase, domain 1"/>
    <property type="match status" value="1"/>
</dbReference>
<reference evidence="1 2" key="1">
    <citation type="submission" date="2022-01" db="EMBL/GenBank/DDBJ databases">
        <authorList>
            <person name="Huang Y."/>
        </authorList>
    </citation>
    <scope>NUCLEOTIDE SEQUENCE [LARGE SCALE GENOMIC DNA]</scope>
    <source>
        <strain evidence="1 2">HY366</strain>
    </source>
</reference>
<name>A0ABS9ITM5_9ACTN</name>
<proteinExistence type="predicted"/>
<dbReference type="Proteomes" id="UP001200110">
    <property type="component" value="Unassembled WGS sequence"/>
</dbReference>
<evidence type="ECO:0000313" key="1">
    <source>
        <dbReference type="EMBL" id="MCF8588917.1"/>
    </source>
</evidence>
<dbReference type="InterPro" id="IPR044855">
    <property type="entry name" value="CoA-Trfase_III_dom3_sf"/>
</dbReference>
<keyword evidence="2" id="KW-1185">Reference proteome</keyword>
<dbReference type="PANTHER" id="PTHR48228">
    <property type="entry name" value="SUCCINYL-COA--D-CITRAMALATE COA-TRANSFERASE"/>
    <property type="match status" value="1"/>
</dbReference>
<comment type="caution">
    <text evidence="1">The sequence shown here is derived from an EMBL/GenBank/DDBJ whole genome shotgun (WGS) entry which is preliminary data.</text>
</comment>
<evidence type="ECO:0000313" key="2">
    <source>
        <dbReference type="Proteomes" id="UP001200110"/>
    </source>
</evidence>
<gene>
    <name evidence="1" type="ORF">L5G33_10650</name>
</gene>